<accession>A0A553JFD1</accession>
<gene>
    <name evidence="1" type="ORF">FN961_24250</name>
</gene>
<proteinExistence type="predicted"/>
<evidence type="ECO:0000313" key="2">
    <source>
        <dbReference type="Proteomes" id="UP000318126"/>
    </source>
</evidence>
<dbReference type="RefSeq" id="WP_144042720.1">
    <property type="nucleotide sequence ID" value="NZ_BMPL01000056.1"/>
</dbReference>
<dbReference type="EMBL" id="VKGK01000050">
    <property type="protein sequence ID" value="TRY11133.1"/>
    <property type="molecule type" value="Genomic_DNA"/>
</dbReference>
<sequence>MNAAMTFDSRLFYDIHVTFVNPFTSDATVERIGTYLYRPTEVFTHKVAPWHPAIATLVRPCTAPAASNKHQFSYGIQQIN</sequence>
<comment type="caution">
    <text evidence="1">The sequence shown here is derived from an EMBL/GenBank/DDBJ whole genome shotgun (WGS) entry which is preliminary data.</text>
</comment>
<reference evidence="2" key="1">
    <citation type="submission" date="2019-07" db="EMBL/GenBank/DDBJ databases">
        <title>Shewanella sp. YLB-08 draft genomic sequence.</title>
        <authorList>
            <person name="Yu L."/>
        </authorList>
    </citation>
    <scope>NUCLEOTIDE SEQUENCE [LARGE SCALE GENOMIC DNA]</scope>
    <source>
        <strain evidence="2">JCM 20706</strain>
    </source>
</reference>
<name>A0A553JFD1_SHEHA</name>
<dbReference type="Proteomes" id="UP000318126">
    <property type="component" value="Unassembled WGS sequence"/>
</dbReference>
<keyword evidence="2" id="KW-1185">Reference proteome</keyword>
<protein>
    <submittedName>
        <fullName evidence="1">Uncharacterized protein</fullName>
    </submittedName>
</protein>
<dbReference type="AlphaFoldDB" id="A0A553JFD1"/>
<organism evidence="1 2">
    <name type="scientific">Shewanella hanedai</name>
    <name type="common">Alteromonas hanedai</name>
    <dbReference type="NCBI Taxonomy" id="25"/>
    <lineage>
        <taxon>Bacteria</taxon>
        <taxon>Pseudomonadati</taxon>
        <taxon>Pseudomonadota</taxon>
        <taxon>Gammaproteobacteria</taxon>
        <taxon>Alteromonadales</taxon>
        <taxon>Shewanellaceae</taxon>
        <taxon>Shewanella</taxon>
    </lineage>
</organism>
<evidence type="ECO:0000313" key="1">
    <source>
        <dbReference type="EMBL" id="TRY11133.1"/>
    </source>
</evidence>